<organism evidence="2 3">
    <name type="scientific">Cladonia borealis</name>
    <dbReference type="NCBI Taxonomy" id="184061"/>
    <lineage>
        <taxon>Eukaryota</taxon>
        <taxon>Fungi</taxon>
        <taxon>Dikarya</taxon>
        <taxon>Ascomycota</taxon>
        <taxon>Pezizomycotina</taxon>
        <taxon>Lecanoromycetes</taxon>
        <taxon>OSLEUM clade</taxon>
        <taxon>Lecanoromycetidae</taxon>
        <taxon>Lecanorales</taxon>
        <taxon>Lecanorineae</taxon>
        <taxon>Cladoniaceae</taxon>
        <taxon>Cladonia</taxon>
    </lineage>
</organism>
<accession>A0AA39V433</accession>
<feature type="compositionally biased region" description="Basic residues" evidence="1">
    <location>
        <begin position="86"/>
        <end position="95"/>
    </location>
</feature>
<evidence type="ECO:0000313" key="3">
    <source>
        <dbReference type="Proteomes" id="UP001166286"/>
    </source>
</evidence>
<feature type="compositionally biased region" description="Basic and acidic residues" evidence="1">
    <location>
        <begin position="137"/>
        <end position="149"/>
    </location>
</feature>
<name>A0AA39V433_9LECA</name>
<reference evidence="2" key="1">
    <citation type="submission" date="2023-03" db="EMBL/GenBank/DDBJ databases">
        <title>Complete genome of Cladonia borealis.</title>
        <authorList>
            <person name="Park H."/>
        </authorList>
    </citation>
    <scope>NUCLEOTIDE SEQUENCE</scope>
    <source>
        <strain evidence="2">ANT050790</strain>
    </source>
</reference>
<dbReference type="EMBL" id="JAFEKC020000015">
    <property type="protein sequence ID" value="KAK0510719.1"/>
    <property type="molecule type" value="Genomic_DNA"/>
</dbReference>
<feature type="compositionally biased region" description="Basic residues" evidence="1">
    <location>
        <begin position="126"/>
        <end position="136"/>
    </location>
</feature>
<evidence type="ECO:0000256" key="1">
    <source>
        <dbReference type="SAM" id="MobiDB-lite"/>
    </source>
</evidence>
<sequence>MAASRRSPLMRDQWRAEDDYRDSYRPRDRGSSHRRQASPTAPQRQRDTDVELKIKGRARADSVTGTPSRNKVFDRLRSPKEDVPRRSSRSPQRRRPRDEERIRRPRDPSADRRPDRHRHQDDRTTISKRRRTRSRSPAREIFDFREERRRPRSPIYPGQIDSFRPSSRRRERPHSPLRSSRGDHYSSSFSEVGGVAGRFGDSTFHVEGAPDLVTDIQSPGAHLQYTTDALYHQIVRREGQRT</sequence>
<evidence type="ECO:0000313" key="2">
    <source>
        <dbReference type="EMBL" id="KAK0510719.1"/>
    </source>
</evidence>
<protein>
    <submittedName>
        <fullName evidence="2">Uncharacterized protein</fullName>
    </submittedName>
</protein>
<keyword evidence="3" id="KW-1185">Reference proteome</keyword>
<dbReference type="AlphaFoldDB" id="A0AA39V433"/>
<feature type="compositionally biased region" description="Basic and acidic residues" evidence="1">
    <location>
        <begin position="71"/>
        <end position="85"/>
    </location>
</feature>
<feature type="compositionally biased region" description="Basic and acidic residues" evidence="1">
    <location>
        <begin position="96"/>
        <end position="125"/>
    </location>
</feature>
<dbReference type="Proteomes" id="UP001166286">
    <property type="component" value="Unassembled WGS sequence"/>
</dbReference>
<proteinExistence type="predicted"/>
<gene>
    <name evidence="2" type="ORF">JMJ35_007151</name>
</gene>
<comment type="caution">
    <text evidence="2">The sequence shown here is derived from an EMBL/GenBank/DDBJ whole genome shotgun (WGS) entry which is preliminary data.</text>
</comment>
<feature type="compositionally biased region" description="Basic and acidic residues" evidence="1">
    <location>
        <begin position="44"/>
        <end position="60"/>
    </location>
</feature>
<feature type="region of interest" description="Disordered" evidence="1">
    <location>
        <begin position="1"/>
        <end position="189"/>
    </location>
</feature>
<feature type="compositionally biased region" description="Basic and acidic residues" evidence="1">
    <location>
        <begin position="12"/>
        <end position="31"/>
    </location>
</feature>